<keyword evidence="8" id="KW-0283">Flagellar rotation</keyword>
<feature type="region of interest" description="Disordered" evidence="13">
    <location>
        <begin position="18"/>
        <end position="38"/>
    </location>
</feature>
<evidence type="ECO:0000256" key="9">
    <source>
        <dbReference type="ARBA" id="ARBA00023136"/>
    </source>
</evidence>
<dbReference type="PIRSF" id="PIRSF002888">
    <property type="entry name" value="FliM"/>
    <property type="match status" value="1"/>
</dbReference>
<evidence type="ECO:0000313" key="15">
    <source>
        <dbReference type="EMBL" id="AMR80683.1"/>
    </source>
</evidence>
<evidence type="ECO:0000256" key="10">
    <source>
        <dbReference type="ARBA" id="ARBA00023143"/>
    </source>
</evidence>
<dbReference type="KEGG" id="cnan:A2G96_22860"/>
<dbReference type="NCBIfam" id="TIGR01397">
    <property type="entry name" value="fliM_switch"/>
    <property type="match status" value="1"/>
</dbReference>
<dbReference type="InterPro" id="IPR001543">
    <property type="entry name" value="FliN-like_C"/>
</dbReference>
<dbReference type="InterPro" id="IPR036429">
    <property type="entry name" value="SpoA-like_sf"/>
</dbReference>
<proteinExistence type="inferred from homology"/>
<dbReference type="PRINTS" id="PR00955">
    <property type="entry name" value="FLGMOTORFLIM"/>
</dbReference>
<dbReference type="EMBL" id="CP014845">
    <property type="protein sequence ID" value="AMR80683.1"/>
    <property type="molecule type" value="Genomic_DNA"/>
</dbReference>
<dbReference type="STRING" id="1796606.A2G96_22860"/>
<dbReference type="CDD" id="cd17908">
    <property type="entry name" value="FliM"/>
    <property type="match status" value="1"/>
</dbReference>
<evidence type="ECO:0000256" key="2">
    <source>
        <dbReference type="ARBA" id="ARBA00004417"/>
    </source>
</evidence>
<dbReference type="GO" id="GO:0003774">
    <property type="term" value="F:cytoskeletal motor activity"/>
    <property type="evidence" value="ECO:0007669"/>
    <property type="project" value="InterPro"/>
</dbReference>
<keyword evidence="7" id="KW-0997">Cell inner membrane</keyword>
<evidence type="ECO:0000259" key="14">
    <source>
        <dbReference type="Pfam" id="PF01052"/>
    </source>
</evidence>
<evidence type="ECO:0000313" key="16">
    <source>
        <dbReference type="Proteomes" id="UP000075238"/>
    </source>
</evidence>
<evidence type="ECO:0000256" key="3">
    <source>
        <dbReference type="ARBA" id="ARBA00011049"/>
    </source>
</evidence>
<dbReference type="Pfam" id="PF01052">
    <property type="entry name" value="FliMN_C"/>
    <property type="match status" value="1"/>
</dbReference>
<dbReference type="SUPFAM" id="SSF103039">
    <property type="entry name" value="CheC-like"/>
    <property type="match status" value="1"/>
</dbReference>
<dbReference type="GO" id="GO:0009425">
    <property type="term" value="C:bacterial-type flagellum basal body"/>
    <property type="evidence" value="ECO:0007669"/>
    <property type="project" value="UniProtKB-SubCell"/>
</dbReference>
<evidence type="ECO:0000256" key="7">
    <source>
        <dbReference type="ARBA" id="ARBA00022519"/>
    </source>
</evidence>
<keyword evidence="5" id="KW-1003">Cell membrane</keyword>
<keyword evidence="16" id="KW-1185">Reference proteome</keyword>
<reference evidence="15 16" key="1">
    <citation type="submission" date="2016-03" db="EMBL/GenBank/DDBJ databases">
        <title>Complete genome sequence of a novel chlorpyrifos degrading bacterium, Cupriavidus nantongensis sp. X1.</title>
        <authorList>
            <person name="Fang L."/>
        </authorList>
    </citation>
    <scope>NUCLEOTIDE SEQUENCE [LARGE SCALE GENOMIC DNA]</scope>
    <source>
        <strain evidence="15 16">X1</strain>
    </source>
</reference>
<organism evidence="15 16">
    <name type="scientific">Cupriavidus nantongensis</name>
    <dbReference type="NCBI Taxonomy" id="1796606"/>
    <lineage>
        <taxon>Bacteria</taxon>
        <taxon>Pseudomonadati</taxon>
        <taxon>Pseudomonadota</taxon>
        <taxon>Betaproteobacteria</taxon>
        <taxon>Burkholderiales</taxon>
        <taxon>Burkholderiaceae</taxon>
        <taxon>Cupriavidus</taxon>
    </lineage>
</organism>
<keyword evidence="6" id="KW-0145">Chemotaxis</keyword>
<dbReference type="RefSeq" id="WP_062802512.1">
    <property type="nucleotide sequence ID" value="NZ_CP014845.1"/>
</dbReference>
<name>A0A142JRH1_9BURK</name>
<evidence type="ECO:0000256" key="8">
    <source>
        <dbReference type="ARBA" id="ARBA00022779"/>
    </source>
</evidence>
<keyword evidence="15" id="KW-0282">Flagellum</keyword>
<dbReference type="GO" id="GO:0005886">
    <property type="term" value="C:plasma membrane"/>
    <property type="evidence" value="ECO:0007669"/>
    <property type="project" value="UniProtKB-SubCell"/>
</dbReference>
<evidence type="ECO:0000256" key="11">
    <source>
        <dbReference type="ARBA" id="ARBA00025044"/>
    </source>
</evidence>
<evidence type="ECO:0000256" key="6">
    <source>
        <dbReference type="ARBA" id="ARBA00022500"/>
    </source>
</evidence>
<comment type="subcellular location">
    <subcellularLocation>
        <location evidence="1">Bacterial flagellum basal body</location>
    </subcellularLocation>
    <subcellularLocation>
        <location evidence="2">Cell inner membrane</location>
        <topology evidence="2">Peripheral membrane protein</topology>
    </subcellularLocation>
</comment>
<accession>A0A142JRH1</accession>
<protein>
    <recommendedName>
        <fullName evidence="4 12">Flagellar motor switch protein FliM</fullName>
    </recommendedName>
</protein>
<gene>
    <name evidence="15" type="primary">fliM</name>
    <name evidence="15" type="ORF">A2G96_22860</name>
</gene>
<evidence type="ECO:0000256" key="12">
    <source>
        <dbReference type="NCBIfam" id="TIGR01397"/>
    </source>
</evidence>
<keyword evidence="9" id="KW-0472">Membrane</keyword>
<evidence type="ECO:0000256" key="1">
    <source>
        <dbReference type="ARBA" id="ARBA00004117"/>
    </source>
</evidence>
<evidence type="ECO:0000256" key="13">
    <source>
        <dbReference type="SAM" id="MobiDB-lite"/>
    </source>
</evidence>
<keyword evidence="15" id="KW-0969">Cilium</keyword>
<keyword evidence="10" id="KW-0975">Bacterial flagellum</keyword>
<dbReference type="PANTHER" id="PTHR30034">
    <property type="entry name" value="FLAGELLAR MOTOR SWITCH PROTEIN FLIM"/>
    <property type="match status" value="1"/>
</dbReference>
<feature type="domain" description="Flagellar motor switch protein FliN-like C-terminal" evidence="14">
    <location>
        <begin position="254"/>
        <end position="322"/>
    </location>
</feature>
<dbReference type="Proteomes" id="UP000075238">
    <property type="component" value="Chromosome 2"/>
</dbReference>
<dbReference type="InterPro" id="IPR001689">
    <property type="entry name" value="Flag_FliM"/>
</dbReference>
<sequence>MAYDKFLSQDEVDELLKGVSGEADTPKASETAPDDGGVRPYNLATQERIIRGRLHTLEIINERFARSLRTALFNFIRRGADISVGSVRIEKFGDFARNLPMPTNLNLVHLKPLRGTALFVYDPNLVFLVVDNLFGGDGRFHTRVEGRDFTQTEQRIIQRMLELTLTSYGNAWRTVHPIETEYIRSEMHPKFANVATHNEAVVTTAFHIELGAVGGQLHVCLPYAMIEPLKDLLMNPLQDEKEVDKGWVTQLSTQLRAAEVELVAEFAHLQSTVAEVLAMRAGDVLPIELPEKVFGKVDGVPVMQCGFGTMNGQYALRVERMINHQDGDSHLDTEDTDYD</sequence>
<dbReference type="GO" id="GO:0050918">
    <property type="term" value="P:positive chemotaxis"/>
    <property type="evidence" value="ECO:0007669"/>
    <property type="project" value="TreeGrafter"/>
</dbReference>
<dbReference type="Pfam" id="PF02154">
    <property type="entry name" value="FliM"/>
    <property type="match status" value="1"/>
</dbReference>
<dbReference type="SUPFAM" id="SSF101801">
    <property type="entry name" value="Surface presentation of antigens (SPOA)"/>
    <property type="match status" value="1"/>
</dbReference>
<dbReference type="Gene3D" id="3.40.1550.10">
    <property type="entry name" value="CheC-like"/>
    <property type="match status" value="1"/>
</dbReference>
<dbReference type="InterPro" id="IPR028976">
    <property type="entry name" value="CheC-like_sf"/>
</dbReference>
<dbReference type="PANTHER" id="PTHR30034:SF3">
    <property type="entry name" value="FLAGELLAR MOTOR SWITCH PROTEIN FLIM"/>
    <property type="match status" value="1"/>
</dbReference>
<evidence type="ECO:0000256" key="4">
    <source>
        <dbReference type="ARBA" id="ARBA00021898"/>
    </source>
</evidence>
<comment type="function">
    <text evidence="11">FliM is one of three proteins (FliG, FliN, FliM) that forms the rotor-mounted switch complex (C ring), located at the base of the basal body. This complex interacts with the CheY and CheZ chemotaxis proteins, in addition to contacting components of the motor that determine the direction of flagellar rotation.</text>
</comment>
<dbReference type="Gene3D" id="2.30.330.10">
    <property type="entry name" value="SpoA-like"/>
    <property type="match status" value="1"/>
</dbReference>
<comment type="similarity">
    <text evidence="3">Belongs to the FliM family.</text>
</comment>
<dbReference type="GO" id="GO:0071978">
    <property type="term" value="P:bacterial-type flagellum-dependent swarming motility"/>
    <property type="evidence" value="ECO:0007669"/>
    <property type="project" value="TreeGrafter"/>
</dbReference>
<keyword evidence="15" id="KW-0966">Cell projection</keyword>
<dbReference type="OrthoDB" id="9806941at2"/>
<dbReference type="AlphaFoldDB" id="A0A142JRH1"/>
<evidence type="ECO:0000256" key="5">
    <source>
        <dbReference type="ARBA" id="ARBA00022475"/>
    </source>
</evidence>